<dbReference type="HAMAP" id="MF_00270">
    <property type="entry name" value="Ribosomal_bS18"/>
    <property type="match status" value="1"/>
</dbReference>
<accession>A0A523QMA2</accession>
<dbReference type="GO" id="GO:0070181">
    <property type="term" value="F:small ribosomal subunit rRNA binding"/>
    <property type="evidence" value="ECO:0007669"/>
    <property type="project" value="TreeGrafter"/>
</dbReference>
<dbReference type="InterPro" id="IPR001648">
    <property type="entry name" value="Ribosomal_bS18"/>
</dbReference>
<organism evidence="6 7">
    <name type="scientific">Aerophobetes bacterium</name>
    <dbReference type="NCBI Taxonomy" id="2030807"/>
    <lineage>
        <taxon>Bacteria</taxon>
        <taxon>Candidatus Aerophobota</taxon>
    </lineage>
</organism>
<reference evidence="6 7" key="1">
    <citation type="submission" date="2019-03" db="EMBL/GenBank/DDBJ databases">
        <title>Metabolic potential of uncultured bacteria and archaea associated with petroleum seepage in deep-sea sediments.</title>
        <authorList>
            <person name="Dong X."/>
            <person name="Hubert C."/>
        </authorList>
    </citation>
    <scope>NUCLEOTIDE SEQUENCE [LARGE SCALE GENOMIC DNA]</scope>
    <source>
        <strain evidence="6">E44_bin92</strain>
    </source>
</reference>
<gene>
    <name evidence="4 6" type="primary">rpsR</name>
    <name evidence="6" type="ORF">E3J95_00825</name>
</gene>
<dbReference type="PANTHER" id="PTHR13479:SF40">
    <property type="entry name" value="SMALL RIBOSOMAL SUBUNIT PROTEIN BS18M"/>
    <property type="match status" value="1"/>
</dbReference>
<name>A0A523QMA2_UNCAE</name>
<dbReference type="Gene3D" id="4.10.640.10">
    <property type="entry name" value="Ribosomal protein S18"/>
    <property type="match status" value="1"/>
</dbReference>
<evidence type="ECO:0000256" key="1">
    <source>
        <dbReference type="ARBA" id="ARBA00005589"/>
    </source>
</evidence>
<evidence type="ECO:0000256" key="4">
    <source>
        <dbReference type="HAMAP-Rule" id="MF_00270"/>
    </source>
</evidence>
<comment type="subunit">
    <text evidence="4">Part of the 30S ribosomal subunit. Forms a tight heterodimer with protein bS6.</text>
</comment>
<keyword evidence="2 4" id="KW-0689">Ribosomal protein</keyword>
<evidence type="ECO:0000313" key="6">
    <source>
        <dbReference type="EMBL" id="TES86895.1"/>
    </source>
</evidence>
<dbReference type="GO" id="GO:0006412">
    <property type="term" value="P:translation"/>
    <property type="evidence" value="ECO:0007669"/>
    <property type="project" value="UniProtKB-UniRule"/>
</dbReference>
<comment type="function">
    <text evidence="4">Binds as a heterodimer with protein bS6 to the central domain of the 16S rRNA, where it helps stabilize the platform of the 30S subunit.</text>
</comment>
<evidence type="ECO:0000256" key="5">
    <source>
        <dbReference type="RuleBase" id="RU003910"/>
    </source>
</evidence>
<dbReference type="GO" id="GO:0022627">
    <property type="term" value="C:cytosolic small ribosomal subunit"/>
    <property type="evidence" value="ECO:0007669"/>
    <property type="project" value="TreeGrafter"/>
</dbReference>
<dbReference type="SUPFAM" id="SSF46911">
    <property type="entry name" value="Ribosomal protein S18"/>
    <property type="match status" value="1"/>
</dbReference>
<evidence type="ECO:0000313" key="7">
    <source>
        <dbReference type="Proteomes" id="UP000320781"/>
    </source>
</evidence>
<evidence type="ECO:0000256" key="2">
    <source>
        <dbReference type="ARBA" id="ARBA00022980"/>
    </source>
</evidence>
<dbReference type="Pfam" id="PF01084">
    <property type="entry name" value="Ribosomal_S18"/>
    <property type="match status" value="1"/>
</dbReference>
<proteinExistence type="inferred from homology"/>
<dbReference type="GO" id="GO:0003735">
    <property type="term" value="F:structural constituent of ribosome"/>
    <property type="evidence" value="ECO:0007669"/>
    <property type="project" value="InterPro"/>
</dbReference>
<keyword evidence="4" id="KW-0699">rRNA-binding</keyword>
<dbReference type="AlphaFoldDB" id="A0A523QMA2"/>
<dbReference type="NCBIfam" id="TIGR00165">
    <property type="entry name" value="S18"/>
    <property type="match status" value="1"/>
</dbReference>
<evidence type="ECO:0000256" key="3">
    <source>
        <dbReference type="ARBA" id="ARBA00023274"/>
    </source>
</evidence>
<dbReference type="Proteomes" id="UP000320781">
    <property type="component" value="Unassembled WGS sequence"/>
</dbReference>
<dbReference type="InterPro" id="IPR036870">
    <property type="entry name" value="Ribosomal_bS18_sf"/>
</dbReference>
<protein>
    <recommendedName>
        <fullName evidence="4">Small ribosomal subunit protein bS18</fullName>
    </recommendedName>
</protein>
<dbReference type="PANTHER" id="PTHR13479">
    <property type="entry name" value="30S RIBOSOMAL PROTEIN S18"/>
    <property type="match status" value="1"/>
</dbReference>
<dbReference type="EMBL" id="SOKU01000034">
    <property type="protein sequence ID" value="TES86895.1"/>
    <property type="molecule type" value="Genomic_DNA"/>
</dbReference>
<keyword evidence="3 4" id="KW-0687">Ribonucleoprotein</keyword>
<comment type="similarity">
    <text evidence="1 4 5">Belongs to the bacterial ribosomal protein bS18 family.</text>
</comment>
<keyword evidence="4" id="KW-0694">RNA-binding</keyword>
<comment type="caution">
    <text evidence="6">The sequence shown here is derived from an EMBL/GenBank/DDBJ whole genome shotgun (WGS) entry which is preliminary data.</text>
</comment>
<sequence>MILRGETIGKRRSALRPRSVFRRRKVCRFCQSKEDPVDYRKVNILQRYIDTRARIKNRRRTGVCAKHQRILSKAVKRAREMALLPYK</sequence>
<dbReference type="PRINTS" id="PR00974">
    <property type="entry name" value="RIBOSOMALS18"/>
</dbReference>